<reference evidence="2" key="1">
    <citation type="submission" date="2021-06" db="EMBL/GenBank/DDBJ databases">
        <title>Genome Sequence of Mortierella hyaline Strain SCG-10, a Cold-Adapted, Nitrate-Reducing Fungus Isolated from Soil in Minnesota, USA.</title>
        <authorList>
            <person name="Aldossari N."/>
        </authorList>
    </citation>
    <scope>NUCLEOTIDE SEQUENCE</scope>
    <source>
        <strain evidence="2">SCG-10</strain>
    </source>
</reference>
<dbReference type="EMBL" id="JAHRHY010000016">
    <property type="protein sequence ID" value="KAG9063348.1"/>
    <property type="molecule type" value="Genomic_DNA"/>
</dbReference>
<feature type="chain" id="PRO_5040354042" evidence="1">
    <location>
        <begin position="23"/>
        <end position="126"/>
    </location>
</feature>
<keyword evidence="3" id="KW-1185">Reference proteome</keyword>
<sequence length="126" mass="13545">MAKFTFLLASVVALVGATVTSAAAVKASVGVPTAVSPMCYKQDMWLDPSQLIYCGDNCTVWNNSNGRERYLQPDVSGMVDKCRLFAWNNKGNVGAFQFARFKDNNIKVGAAQVVVEMVSANKGQGS</sequence>
<dbReference type="OrthoDB" id="2383278at2759"/>
<organism evidence="2 3">
    <name type="scientific">Linnemannia hyalina</name>
    <dbReference type="NCBI Taxonomy" id="64524"/>
    <lineage>
        <taxon>Eukaryota</taxon>
        <taxon>Fungi</taxon>
        <taxon>Fungi incertae sedis</taxon>
        <taxon>Mucoromycota</taxon>
        <taxon>Mortierellomycotina</taxon>
        <taxon>Mortierellomycetes</taxon>
        <taxon>Mortierellales</taxon>
        <taxon>Mortierellaceae</taxon>
        <taxon>Linnemannia</taxon>
    </lineage>
</organism>
<comment type="caution">
    <text evidence="2">The sequence shown here is derived from an EMBL/GenBank/DDBJ whole genome shotgun (WGS) entry which is preliminary data.</text>
</comment>
<name>A0A9P7XMQ8_9FUNG</name>
<dbReference type="AlphaFoldDB" id="A0A9P7XMQ8"/>
<evidence type="ECO:0000313" key="2">
    <source>
        <dbReference type="EMBL" id="KAG9063348.1"/>
    </source>
</evidence>
<accession>A0A9P7XMQ8</accession>
<proteinExistence type="predicted"/>
<evidence type="ECO:0000313" key="3">
    <source>
        <dbReference type="Proteomes" id="UP000707451"/>
    </source>
</evidence>
<gene>
    <name evidence="2" type="ORF">KI688_004230</name>
</gene>
<feature type="signal peptide" evidence="1">
    <location>
        <begin position="1"/>
        <end position="22"/>
    </location>
</feature>
<dbReference type="Proteomes" id="UP000707451">
    <property type="component" value="Unassembled WGS sequence"/>
</dbReference>
<keyword evidence="1" id="KW-0732">Signal</keyword>
<protein>
    <submittedName>
        <fullName evidence="2">Uncharacterized protein</fullName>
    </submittedName>
</protein>
<evidence type="ECO:0000256" key="1">
    <source>
        <dbReference type="SAM" id="SignalP"/>
    </source>
</evidence>